<reference evidence="1" key="1">
    <citation type="journal article" date="2015" name="Nature">
        <title>Complex archaea that bridge the gap between prokaryotes and eukaryotes.</title>
        <authorList>
            <person name="Spang A."/>
            <person name="Saw J.H."/>
            <person name="Jorgensen S.L."/>
            <person name="Zaremba-Niedzwiedzka K."/>
            <person name="Martijn J."/>
            <person name="Lind A.E."/>
            <person name="van Eijk R."/>
            <person name="Schleper C."/>
            <person name="Guy L."/>
            <person name="Ettema T.J."/>
        </authorList>
    </citation>
    <scope>NUCLEOTIDE SEQUENCE</scope>
</reference>
<dbReference type="EMBL" id="LAZR01041175">
    <property type="protein sequence ID" value="KKL12647.1"/>
    <property type="molecule type" value="Genomic_DNA"/>
</dbReference>
<name>A0A0F9BFN4_9ZZZZ</name>
<evidence type="ECO:0000313" key="1">
    <source>
        <dbReference type="EMBL" id="KKL12647.1"/>
    </source>
</evidence>
<organism evidence="1">
    <name type="scientific">marine sediment metagenome</name>
    <dbReference type="NCBI Taxonomy" id="412755"/>
    <lineage>
        <taxon>unclassified sequences</taxon>
        <taxon>metagenomes</taxon>
        <taxon>ecological metagenomes</taxon>
    </lineage>
</organism>
<gene>
    <name evidence="1" type="ORF">LCGC14_2533640</name>
</gene>
<proteinExistence type="predicted"/>
<feature type="non-terminal residue" evidence="1">
    <location>
        <position position="1"/>
    </location>
</feature>
<accession>A0A0F9BFN4</accession>
<comment type="caution">
    <text evidence="1">The sequence shown here is derived from an EMBL/GenBank/DDBJ whole genome shotgun (WGS) entry which is preliminary data.</text>
</comment>
<protein>
    <submittedName>
        <fullName evidence="1">Uncharacterized protein</fullName>
    </submittedName>
</protein>
<sequence>SKVEDRGYRRQWTMNDHSIAKHNLSFLGLTQDEEQALKIKVQQMSQEQV</sequence>
<dbReference type="AlphaFoldDB" id="A0A0F9BFN4"/>